<evidence type="ECO:0000256" key="5">
    <source>
        <dbReference type="ARBA" id="ARBA00023242"/>
    </source>
</evidence>
<dbReference type="PANTHER" id="PTHR46481:SF10">
    <property type="entry name" value="ZINC FINGER BED DOMAIN-CONTAINING PROTEIN 39"/>
    <property type="match status" value="1"/>
</dbReference>
<organism evidence="6 7">
    <name type="scientific">Mya arenaria</name>
    <name type="common">Soft-shell clam</name>
    <dbReference type="NCBI Taxonomy" id="6604"/>
    <lineage>
        <taxon>Eukaryota</taxon>
        <taxon>Metazoa</taxon>
        <taxon>Spiralia</taxon>
        <taxon>Lophotrochozoa</taxon>
        <taxon>Mollusca</taxon>
        <taxon>Bivalvia</taxon>
        <taxon>Autobranchia</taxon>
        <taxon>Heteroconchia</taxon>
        <taxon>Euheterodonta</taxon>
        <taxon>Imparidentia</taxon>
        <taxon>Neoheterodontei</taxon>
        <taxon>Myida</taxon>
        <taxon>Myoidea</taxon>
        <taxon>Myidae</taxon>
        <taxon>Mya</taxon>
    </lineage>
</organism>
<keyword evidence="4" id="KW-0862">Zinc</keyword>
<sequence>MLPEADVGLSMIAVSPETSGDGPQIDSCIPYRPARVTTVINRHMSALERQEDLSPFLKTSERTYPVPTRPTVRARVEKRYADERSNLISRLEKATSVSLTTDTWTSNSTESFITVTAHYLDAEWIRTS</sequence>
<accession>A0ABY7DW27</accession>
<keyword evidence="3" id="KW-0863">Zinc-finger</keyword>
<evidence type="ECO:0000256" key="1">
    <source>
        <dbReference type="ARBA" id="ARBA00004123"/>
    </source>
</evidence>
<evidence type="ECO:0000256" key="2">
    <source>
        <dbReference type="ARBA" id="ARBA00022723"/>
    </source>
</evidence>
<keyword evidence="7" id="KW-1185">Reference proteome</keyword>
<gene>
    <name evidence="6" type="ORF">MAR_025194</name>
</gene>
<dbReference type="Proteomes" id="UP001164746">
    <property type="component" value="Chromosome 3"/>
</dbReference>
<evidence type="ECO:0000313" key="7">
    <source>
        <dbReference type="Proteomes" id="UP001164746"/>
    </source>
</evidence>
<name>A0ABY7DW27_MYAAR</name>
<dbReference type="PANTHER" id="PTHR46481">
    <property type="entry name" value="ZINC FINGER BED DOMAIN-CONTAINING PROTEIN 4"/>
    <property type="match status" value="1"/>
</dbReference>
<comment type="subcellular location">
    <subcellularLocation>
        <location evidence="1">Nucleus</location>
    </subcellularLocation>
</comment>
<evidence type="ECO:0000256" key="3">
    <source>
        <dbReference type="ARBA" id="ARBA00022771"/>
    </source>
</evidence>
<protein>
    <submittedName>
        <fullName evidence="6">TRA1-like protein</fullName>
    </submittedName>
</protein>
<dbReference type="EMBL" id="CP111014">
    <property type="protein sequence ID" value="WAR00822.1"/>
    <property type="molecule type" value="Genomic_DNA"/>
</dbReference>
<proteinExistence type="predicted"/>
<reference evidence="6" key="1">
    <citation type="submission" date="2022-11" db="EMBL/GenBank/DDBJ databases">
        <title>Centuries of genome instability and evolution in soft-shell clam transmissible cancer (bioRxiv).</title>
        <authorList>
            <person name="Hart S.F.M."/>
            <person name="Yonemitsu M.A."/>
            <person name="Giersch R.M."/>
            <person name="Beal B.F."/>
            <person name="Arriagada G."/>
            <person name="Davis B.W."/>
            <person name="Ostrander E.A."/>
            <person name="Goff S.P."/>
            <person name="Metzger M.J."/>
        </authorList>
    </citation>
    <scope>NUCLEOTIDE SEQUENCE</scope>
    <source>
        <strain evidence="6">MELC-2E11</strain>
        <tissue evidence="6">Siphon/mantle</tissue>
    </source>
</reference>
<evidence type="ECO:0000256" key="4">
    <source>
        <dbReference type="ARBA" id="ARBA00022833"/>
    </source>
</evidence>
<dbReference type="InterPro" id="IPR052035">
    <property type="entry name" value="ZnF_BED_domain_contain"/>
</dbReference>
<keyword evidence="2" id="KW-0479">Metal-binding</keyword>
<keyword evidence="5" id="KW-0539">Nucleus</keyword>
<evidence type="ECO:0000313" key="6">
    <source>
        <dbReference type="EMBL" id="WAR00822.1"/>
    </source>
</evidence>